<proteinExistence type="predicted"/>
<protein>
    <submittedName>
        <fullName evidence="1">Uncharacterized protein</fullName>
    </submittedName>
</protein>
<organism evidence="1 2">
    <name type="scientific">Zasmidium cellare</name>
    <name type="common">Wine cellar mold</name>
    <name type="synonym">Racodium cellare</name>
    <dbReference type="NCBI Taxonomy" id="395010"/>
    <lineage>
        <taxon>Eukaryota</taxon>
        <taxon>Fungi</taxon>
        <taxon>Dikarya</taxon>
        <taxon>Ascomycota</taxon>
        <taxon>Pezizomycotina</taxon>
        <taxon>Dothideomycetes</taxon>
        <taxon>Dothideomycetidae</taxon>
        <taxon>Mycosphaerellales</taxon>
        <taxon>Mycosphaerellaceae</taxon>
        <taxon>Zasmidium</taxon>
    </lineage>
</organism>
<evidence type="ECO:0000313" key="2">
    <source>
        <dbReference type="Proteomes" id="UP001305779"/>
    </source>
</evidence>
<accession>A0ABR0E0D9</accession>
<keyword evidence="2" id="KW-1185">Reference proteome</keyword>
<dbReference type="Proteomes" id="UP001305779">
    <property type="component" value="Unassembled WGS sequence"/>
</dbReference>
<sequence>MSPAKKPFRLLDLATELQDLIDEIYFSSNLVFVVSEASPNPPYLEVLRTRNDQEKYESAKATCYKHATFKVREEHLKAFLDNAKPHTRHIKEIRVDSQASFDRGVTIDKYVKPKGPPKSPHDERATYFLMYADATASAYLSNYYLKRLEEALRTTDLKPGTLKKVVKVMDGKKIIWEKWASDCDAAISMAISYAGYP</sequence>
<gene>
    <name evidence="1" type="ORF">PRZ48_014230</name>
</gene>
<comment type="caution">
    <text evidence="1">The sequence shown here is derived from an EMBL/GenBank/DDBJ whole genome shotgun (WGS) entry which is preliminary data.</text>
</comment>
<reference evidence="1 2" key="1">
    <citation type="journal article" date="2023" name="G3 (Bethesda)">
        <title>A chromosome-level genome assembly of Zasmidium syzygii isolated from banana leaves.</title>
        <authorList>
            <person name="van Westerhoven A.C."/>
            <person name="Mehrabi R."/>
            <person name="Talebi R."/>
            <person name="Steentjes M.B.F."/>
            <person name="Corcolon B."/>
            <person name="Chong P.A."/>
            <person name="Kema G.H.J."/>
            <person name="Seidl M.F."/>
        </authorList>
    </citation>
    <scope>NUCLEOTIDE SEQUENCE [LARGE SCALE GENOMIC DNA]</scope>
    <source>
        <strain evidence="1 2">P124</strain>
    </source>
</reference>
<evidence type="ECO:0000313" key="1">
    <source>
        <dbReference type="EMBL" id="KAK4494874.1"/>
    </source>
</evidence>
<name>A0ABR0E0D9_ZASCE</name>
<dbReference type="EMBL" id="JAXOVC010000013">
    <property type="protein sequence ID" value="KAK4494874.1"/>
    <property type="molecule type" value="Genomic_DNA"/>
</dbReference>